<dbReference type="EMBL" id="JAFLHG010000001">
    <property type="protein sequence ID" value="MBT8796802.1"/>
    <property type="molecule type" value="Genomic_DNA"/>
</dbReference>
<dbReference type="Pfam" id="PF04237">
    <property type="entry name" value="YjbR"/>
    <property type="match status" value="1"/>
</dbReference>
<evidence type="ECO:0000313" key="1">
    <source>
        <dbReference type="EMBL" id="MBT8796802.1"/>
    </source>
</evidence>
<dbReference type="Gene3D" id="3.90.1150.30">
    <property type="match status" value="1"/>
</dbReference>
<keyword evidence="2" id="KW-1185">Reference proteome</keyword>
<sequence length="126" mass="14321">MFDDADPILARVREIALALPEAAEKITHGRPTFFTERVFGYYGGSPRGATHDRHDSAILFRPDPEDEPALRADDRFWEPAYLWPHGWLALDLESGVDWTEVAELMDASYRATAPRRLVAALDRRTP</sequence>
<dbReference type="SUPFAM" id="SSF142906">
    <property type="entry name" value="YjbR-like"/>
    <property type="match status" value="1"/>
</dbReference>
<reference evidence="1 2" key="1">
    <citation type="submission" date="2021-03" db="EMBL/GenBank/DDBJ databases">
        <title>Microbacterium pauli sp. nov., isolated from microfiltered milk.</title>
        <authorList>
            <person name="Bellassi P."/>
            <person name="Fontana A."/>
            <person name="Callegari M.L."/>
            <person name="Lorenzo M."/>
            <person name="Cappa F."/>
        </authorList>
    </citation>
    <scope>NUCLEOTIDE SEQUENCE [LARGE SCALE GENOMIC DNA]</scope>
    <source>
        <strain evidence="1 2">DSM 18909</strain>
    </source>
</reference>
<dbReference type="InterPro" id="IPR058532">
    <property type="entry name" value="YjbR/MT2646/Rv2570-like"/>
</dbReference>
<keyword evidence="1" id="KW-0238">DNA-binding</keyword>
<proteinExistence type="predicted"/>
<dbReference type="InterPro" id="IPR038056">
    <property type="entry name" value="YjbR-like_sf"/>
</dbReference>
<evidence type="ECO:0000313" key="2">
    <source>
        <dbReference type="Proteomes" id="UP000740605"/>
    </source>
</evidence>
<dbReference type="GO" id="GO:0003677">
    <property type="term" value="F:DNA binding"/>
    <property type="evidence" value="ECO:0007669"/>
    <property type="project" value="UniProtKB-KW"/>
</dbReference>
<accession>A0ABS5XQK6</accession>
<organism evidence="1 2">
    <name type="scientific">Microbacterium flavum</name>
    <dbReference type="NCBI Taxonomy" id="415216"/>
    <lineage>
        <taxon>Bacteria</taxon>
        <taxon>Bacillati</taxon>
        <taxon>Actinomycetota</taxon>
        <taxon>Actinomycetes</taxon>
        <taxon>Micrococcales</taxon>
        <taxon>Microbacteriaceae</taxon>
        <taxon>Microbacterium</taxon>
    </lineage>
</organism>
<comment type="caution">
    <text evidence="1">The sequence shown here is derived from an EMBL/GenBank/DDBJ whole genome shotgun (WGS) entry which is preliminary data.</text>
</comment>
<dbReference type="Proteomes" id="UP000740605">
    <property type="component" value="Unassembled WGS sequence"/>
</dbReference>
<name>A0ABS5XQK6_9MICO</name>
<protein>
    <submittedName>
        <fullName evidence="1">MmcQ/YjbR family DNA-binding protein</fullName>
    </submittedName>
</protein>
<gene>
    <name evidence="1" type="ORF">J0P97_01755</name>
</gene>